<dbReference type="STRING" id="1423740.FC36_GL001433"/>
<dbReference type="PANTHER" id="PTHR42831:SF1">
    <property type="entry name" value="FE-S PROTEIN MATURATION AUXILIARY FACTOR YITW"/>
    <property type="match status" value="1"/>
</dbReference>
<dbReference type="PANTHER" id="PTHR42831">
    <property type="entry name" value="FE-S PROTEIN MATURATION AUXILIARY FACTOR YITW"/>
    <property type="match status" value="1"/>
</dbReference>
<proteinExistence type="predicted"/>
<dbReference type="OrthoDB" id="9805360at2"/>
<dbReference type="Gene3D" id="3.30.300.130">
    <property type="entry name" value="Fe-S cluster assembly (FSCA)"/>
    <property type="match status" value="1"/>
</dbReference>
<name>A0A0R1TJZ0_9LACO</name>
<sequence>MDQEKLVNDILTALGRVIDPELGIDILNLGLIYDVEVNEHTALVKMTLTTMGCPLSDILEANIKKEITQIEGIDDCQVKIVWYPVWTADKISEAGKRALGLVR</sequence>
<reference evidence="2 3" key="1">
    <citation type="journal article" date="2015" name="Genome Announc.">
        <title>Expanding the biotechnology potential of lactobacilli through comparative genomics of 213 strains and associated genera.</title>
        <authorList>
            <person name="Sun Z."/>
            <person name="Harris H.M."/>
            <person name="McCann A."/>
            <person name="Guo C."/>
            <person name="Argimon S."/>
            <person name="Zhang W."/>
            <person name="Yang X."/>
            <person name="Jeffery I.B."/>
            <person name="Cooney J.C."/>
            <person name="Kagawa T.F."/>
            <person name="Liu W."/>
            <person name="Song Y."/>
            <person name="Salvetti E."/>
            <person name="Wrobel A."/>
            <person name="Rasinkangas P."/>
            <person name="Parkhill J."/>
            <person name="Rea M.C."/>
            <person name="O'Sullivan O."/>
            <person name="Ritari J."/>
            <person name="Douillard F.P."/>
            <person name="Paul Ross R."/>
            <person name="Yang R."/>
            <person name="Briner A.E."/>
            <person name="Felis G.E."/>
            <person name="de Vos W.M."/>
            <person name="Barrangou R."/>
            <person name="Klaenhammer T.R."/>
            <person name="Caufield P.W."/>
            <person name="Cui Y."/>
            <person name="Zhang H."/>
            <person name="O'Toole P.W."/>
        </authorList>
    </citation>
    <scope>NUCLEOTIDE SEQUENCE [LARGE SCALE GENOMIC DNA]</scope>
    <source>
        <strain evidence="2 3">DSM 15833</strain>
    </source>
</reference>
<accession>A0A0R1TJZ0</accession>
<dbReference type="Pfam" id="PF01883">
    <property type="entry name" value="FeS_assembly_P"/>
    <property type="match status" value="1"/>
</dbReference>
<gene>
    <name evidence="2" type="ORF">FC36_GL001433</name>
</gene>
<dbReference type="PATRIC" id="fig|1423740.3.peg.1549"/>
<evidence type="ECO:0000313" key="2">
    <source>
        <dbReference type="EMBL" id="KRL81697.1"/>
    </source>
</evidence>
<protein>
    <recommendedName>
        <fullName evidence="1">MIP18 family-like domain-containing protein</fullName>
    </recommendedName>
</protein>
<evidence type="ECO:0000313" key="3">
    <source>
        <dbReference type="Proteomes" id="UP000051048"/>
    </source>
</evidence>
<dbReference type="InterPro" id="IPR002744">
    <property type="entry name" value="MIP18-like"/>
</dbReference>
<organism evidence="2 3">
    <name type="scientific">Ligilactobacillus equi DSM 15833 = JCM 10991</name>
    <dbReference type="NCBI Taxonomy" id="1423740"/>
    <lineage>
        <taxon>Bacteria</taxon>
        <taxon>Bacillati</taxon>
        <taxon>Bacillota</taxon>
        <taxon>Bacilli</taxon>
        <taxon>Lactobacillales</taxon>
        <taxon>Lactobacillaceae</taxon>
        <taxon>Ligilactobacillus</taxon>
    </lineage>
</organism>
<dbReference type="RefSeq" id="WP_025021307.1">
    <property type="nucleotide sequence ID" value="NZ_AZFH01000032.1"/>
</dbReference>
<feature type="domain" description="MIP18 family-like" evidence="1">
    <location>
        <begin position="9"/>
        <end position="79"/>
    </location>
</feature>
<evidence type="ECO:0000259" key="1">
    <source>
        <dbReference type="Pfam" id="PF01883"/>
    </source>
</evidence>
<dbReference type="Proteomes" id="UP000051048">
    <property type="component" value="Unassembled WGS sequence"/>
</dbReference>
<comment type="caution">
    <text evidence="2">The sequence shown here is derived from an EMBL/GenBank/DDBJ whole genome shotgun (WGS) entry which is preliminary data.</text>
</comment>
<dbReference type="AlphaFoldDB" id="A0A0R1TJZ0"/>
<dbReference type="InterPro" id="IPR052339">
    <property type="entry name" value="Fe-S_Maturation_MIP18"/>
</dbReference>
<dbReference type="EMBL" id="AZFH01000032">
    <property type="protein sequence ID" value="KRL81697.1"/>
    <property type="molecule type" value="Genomic_DNA"/>
</dbReference>
<dbReference type="SUPFAM" id="SSF117916">
    <property type="entry name" value="Fe-S cluster assembly (FSCA) domain-like"/>
    <property type="match status" value="1"/>
</dbReference>
<dbReference type="InterPro" id="IPR034904">
    <property type="entry name" value="FSCA_dom_sf"/>
</dbReference>